<evidence type="ECO:0000259" key="1">
    <source>
        <dbReference type="PROSITE" id="PS50097"/>
    </source>
</evidence>
<organism evidence="2 3">
    <name type="scientific">Mycena citricolor</name>
    <dbReference type="NCBI Taxonomy" id="2018698"/>
    <lineage>
        <taxon>Eukaryota</taxon>
        <taxon>Fungi</taxon>
        <taxon>Dikarya</taxon>
        <taxon>Basidiomycota</taxon>
        <taxon>Agaricomycotina</taxon>
        <taxon>Agaricomycetes</taxon>
        <taxon>Agaricomycetidae</taxon>
        <taxon>Agaricales</taxon>
        <taxon>Marasmiineae</taxon>
        <taxon>Mycenaceae</taxon>
        <taxon>Mycena</taxon>
    </lineage>
</organism>
<keyword evidence="3" id="KW-1185">Reference proteome</keyword>
<dbReference type="SMART" id="SM00225">
    <property type="entry name" value="BTB"/>
    <property type="match status" value="1"/>
</dbReference>
<evidence type="ECO:0000313" key="2">
    <source>
        <dbReference type="EMBL" id="CAK5273441.1"/>
    </source>
</evidence>
<reference evidence="2" key="1">
    <citation type="submission" date="2023-11" db="EMBL/GenBank/DDBJ databases">
        <authorList>
            <person name="De Vega J J."/>
            <person name="De Vega J J."/>
        </authorList>
    </citation>
    <scope>NUCLEOTIDE SEQUENCE</scope>
</reference>
<dbReference type="Proteomes" id="UP001295794">
    <property type="component" value="Unassembled WGS sequence"/>
</dbReference>
<dbReference type="PROSITE" id="PS50097">
    <property type="entry name" value="BTB"/>
    <property type="match status" value="1"/>
</dbReference>
<dbReference type="CDD" id="cd18186">
    <property type="entry name" value="BTB_POZ_ZBTB_KLHL-like"/>
    <property type="match status" value="1"/>
</dbReference>
<evidence type="ECO:0000313" key="3">
    <source>
        <dbReference type="Proteomes" id="UP001295794"/>
    </source>
</evidence>
<feature type="domain" description="BTB" evidence="1">
    <location>
        <begin position="20"/>
        <end position="93"/>
    </location>
</feature>
<dbReference type="InterPro" id="IPR011333">
    <property type="entry name" value="SKP1/BTB/POZ_sf"/>
</dbReference>
<gene>
    <name evidence="2" type="ORF">MYCIT1_LOCUS19951</name>
</gene>
<protein>
    <recommendedName>
        <fullName evidence="1">BTB domain-containing protein</fullName>
    </recommendedName>
</protein>
<dbReference type="Gene3D" id="3.30.710.10">
    <property type="entry name" value="Potassium Channel Kv1.1, Chain A"/>
    <property type="match status" value="1"/>
</dbReference>
<dbReference type="AlphaFoldDB" id="A0AAD2HCL4"/>
<dbReference type="EMBL" id="CAVNYO010000397">
    <property type="protein sequence ID" value="CAK5273441.1"/>
    <property type="molecule type" value="Genomic_DNA"/>
</dbReference>
<accession>A0AAD2HCL4</accession>
<proteinExistence type="predicted"/>
<name>A0AAD2HCL4_9AGAR</name>
<sequence length="354" mass="39959">MLESHCGLARKDAAFYHEDGDLVIRVESTLFNIHRFHLRGSAVFQSMFSLPVGPGQLPDGLCDEFPLLLEGYTAQDFRAILKWMYSTPLELNIHCLPVRAIADVVPLAAFAHKYELEMWRTWALSFLDLCVTEETSLKPTQFSLLHTLYEQINDSQQRQRIMQFWVQSLDGFLSTKSEIIDAIDAAETHGERYPLANLYALYIRRFCPSTTATLLKPAKLEIDTGSGLAEIHVQRILTGHMSLALGWSSWRVSPGIELPSPPSGANWVVSEASFESAWLKAAEAADAAYPDTIDVLERISMMKHYLTEGMTELTRSPYSHSPAQYKAVSQSWRLYIADVCAELDGFRLADHFFC</sequence>
<dbReference type="SUPFAM" id="SSF54695">
    <property type="entry name" value="POZ domain"/>
    <property type="match status" value="1"/>
</dbReference>
<comment type="caution">
    <text evidence="2">The sequence shown here is derived from an EMBL/GenBank/DDBJ whole genome shotgun (WGS) entry which is preliminary data.</text>
</comment>
<dbReference type="InterPro" id="IPR000210">
    <property type="entry name" value="BTB/POZ_dom"/>
</dbReference>
<dbReference type="Pfam" id="PF00651">
    <property type="entry name" value="BTB"/>
    <property type="match status" value="1"/>
</dbReference>